<protein>
    <submittedName>
        <fullName evidence="1">17192_t:CDS:1</fullName>
    </submittedName>
</protein>
<gene>
    <name evidence="1" type="ORF">SPELUC_LOCUS3529</name>
</gene>
<name>A0ACA9L5I5_9GLOM</name>
<organism evidence="1 2">
    <name type="scientific">Cetraspora pellucida</name>
    <dbReference type="NCBI Taxonomy" id="1433469"/>
    <lineage>
        <taxon>Eukaryota</taxon>
        <taxon>Fungi</taxon>
        <taxon>Fungi incertae sedis</taxon>
        <taxon>Mucoromycota</taxon>
        <taxon>Glomeromycotina</taxon>
        <taxon>Glomeromycetes</taxon>
        <taxon>Diversisporales</taxon>
        <taxon>Gigasporaceae</taxon>
        <taxon>Cetraspora</taxon>
    </lineage>
</organism>
<reference evidence="1" key="1">
    <citation type="submission" date="2021-06" db="EMBL/GenBank/DDBJ databases">
        <authorList>
            <person name="Kallberg Y."/>
            <person name="Tangrot J."/>
            <person name="Rosling A."/>
        </authorList>
    </citation>
    <scope>NUCLEOTIDE SEQUENCE</scope>
    <source>
        <strain evidence="1">28 12/20/2015</strain>
    </source>
</reference>
<evidence type="ECO:0000313" key="1">
    <source>
        <dbReference type="EMBL" id="CAG8512192.1"/>
    </source>
</evidence>
<comment type="caution">
    <text evidence="1">The sequence shown here is derived from an EMBL/GenBank/DDBJ whole genome shotgun (WGS) entry which is preliminary data.</text>
</comment>
<proteinExistence type="predicted"/>
<dbReference type="EMBL" id="CAJVPW010002736">
    <property type="protein sequence ID" value="CAG8512192.1"/>
    <property type="molecule type" value="Genomic_DNA"/>
</dbReference>
<dbReference type="Proteomes" id="UP000789366">
    <property type="component" value="Unassembled WGS sequence"/>
</dbReference>
<evidence type="ECO:0000313" key="2">
    <source>
        <dbReference type="Proteomes" id="UP000789366"/>
    </source>
</evidence>
<sequence>MRVTCTQIHNKLIQKVLIADVSCYDALSQETFMLRGHILSSSGDILALSKIMCISDHNAYSGCCFCYFHETYSETAHHVYFSLSPPKGYSGEIYNSNKLPMCINGHSILFELHSISFPASFPKLNNAEYKITTNHWNEIGKIVELNWKMMSSEFGRPPINIQKYCNSLKTEDWYNWTAKFVRAVQLCLEPIISKEKLREIKEEYYQREPECLQAMLISFHYLLHIAESIFETGPLWATWQFPME</sequence>
<accession>A0ACA9L5I5</accession>
<keyword evidence="2" id="KW-1185">Reference proteome</keyword>